<feature type="region of interest" description="Disordered" evidence="1">
    <location>
        <begin position="63"/>
        <end position="203"/>
    </location>
</feature>
<feature type="compositionally biased region" description="Pro residues" evidence="1">
    <location>
        <begin position="169"/>
        <end position="194"/>
    </location>
</feature>
<evidence type="ECO:0000256" key="1">
    <source>
        <dbReference type="SAM" id="MobiDB-lite"/>
    </source>
</evidence>
<proteinExistence type="predicted"/>
<dbReference type="Proteomes" id="UP001595420">
    <property type="component" value="Unassembled WGS sequence"/>
</dbReference>
<comment type="caution">
    <text evidence="2">The sequence shown here is derived from an EMBL/GenBank/DDBJ whole genome shotgun (WGS) entry which is preliminary data.</text>
</comment>
<name>A0ABV7BS33_9PROT</name>
<evidence type="ECO:0000313" key="3">
    <source>
        <dbReference type="Proteomes" id="UP001595420"/>
    </source>
</evidence>
<gene>
    <name evidence="2" type="ORF">ACFOD3_11475</name>
</gene>
<feature type="compositionally biased region" description="Basic residues" evidence="1">
    <location>
        <begin position="1"/>
        <end position="10"/>
    </location>
</feature>
<reference evidence="3" key="1">
    <citation type="journal article" date="2019" name="Int. J. Syst. Evol. Microbiol.">
        <title>The Global Catalogue of Microorganisms (GCM) 10K type strain sequencing project: providing services to taxonomists for standard genome sequencing and annotation.</title>
        <authorList>
            <consortium name="The Broad Institute Genomics Platform"/>
            <consortium name="The Broad Institute Genome Sequencing Center for Infectious Disease"/>
            <person name="Wu L."/>
            <person name="Ma J."/>
        </authorList>
    </citation>
    <scope>NUCLEOTIDE SEQUENCE [LARGE SCALE GENOMIC DNA]</scope>
    <source>
        <strain evidence="3">CGMCC 1.16855</strain>
    </source>
</reference>
<feature type="region of interest" description="Disordered" evidence="1">
    <location>
        <begin position="1"/>
        <end position="23"/>
    </location>
</feature>
<sequence>MHPRVGRHGKHVEGRGRRGRDQARLGPWPAHACLLLALAGCSGGIPQDADPRYWWRNISGGYLDGREPPPGRDAPYPNLSTVPPRPVPPSAEERAALTAALAADREGSRSELTGAPIGTPTLRGAPPSGTGAAPPAPPTLAAVPPIRLDPVPAPTQPAVAAPPVLAAPVPAPAPLAGPPPAPSGDLFAPPPPPAGDLLAPRRN</sequence>
<accession>A0ABV7BS33</accession>
<feature type="compositionally biased region" description="Low complexity" evidence="1">
    <location>
        <begin position="124"/>
        <end position="145"/>
    </location>
</feature>
<keyword evidence="3" id="KW-1185">Reference proteome</keyword>
<evidence type="ECO:0000313" key="2">
    <source>
        <dbReference type="EMBL" id="MFC3000517.1"/>
    </source>
</evidence>
<dbReference type="EMBL" id="JBHRSB010000003">
    <property type="protein sequence ID" value="MFC3000517.1"/>
    <property type="molecule type" value="Genomic_DNA"/>
</dbReference>
<feature type="compositionally biased region" description="Basic and acidic residues" evidence="1">
    <location>
        <begin position="11"/>
        <end position="23"/>
    </location>
</feature>
<organism evidence="2 3">
    <name type="scientific">Falsiroseomonas tokyonensis</name>
    <dbReference type="NCBI Taxonomy" id="430521"/>
    <lineage>
        <taxon>Bacteria</taxon>
        <taxon>Pseudomonadati</taxon>
        <taxon>Pseudomonadota</taxon>
        <taxon>Alphaproteobacteria</taxon>
        <taxon>Acetobacterales</taxon>
        <taxon>Roseomonadaceae</taxon>
        <taxon>Falsiroseomonas</taxon>
    </lineage>
</organism>
<protein>
    <submittedName>
        <fullName evidence="2">Uncharacterized protein</fullName>
    </submittedName>
</protein>
<dbReference type="RefSeq" id="WP_216836609.1">
    <property type="nucleotide sequence ID" value="NZ_JAFNJS010000003.1"/>
</dbReference>
<feature type="compositionally biased region" description="Low complexity" evidence="1">
    <location>
        <begin position="156"/>
        <end position="168"/>
    </location>
</feature>